<reference evidence="2 3" key="1">
    <citation type="submission" date="2021-03" db="EMBL/GenBank/DDBJ databases">
        <title>Complete genome of Parasphingorhabdus_sp.JHSY0214.</title>
        <authorList>
            <person name="Yoo J.H."/>
            <person name="Bae J.W."/>
        </authorList>
    </citation>
    <scope>NUCLEOTIDE SEQUENCE [LARGE SCALE GENOMIC DNA]</scope>
    <source>
        <strain evidence="2 3">JHSY0214</strain>
    </source>
</reference>
<keyword evidence="3" id="KW-1185">Reference proteome</keyword>
<dbReference type="PANTHER" id="PTHR30092:SF0">
    <property type="entry name" value="INNER MEMBRANE PROTEIN CRED"/>
    <property type="match status" value="1"/>
</dbReference>
<gene>
    <name evidence="2" type="primary">creD</name>
    <name evidence="2" type="ORF">J4G78_03355</name>
</gene>
<organism evidence="2 3">
    <name type="scientific">Parasphingorhabdus cellanae</name>
    <dbReference type="NCBI Taxonomy" id="2806553"/>
    <lineage>
        <taxon>Bacteria</taxon>
        <taxon>Pseudomonadati</taxon>
        <taxon>Pseudomonadota</taxon>
        <taxon>Alphaproteobacteria</taxon>
        <taxon>Sphingomonadales</taxon>
        <taxon>Sphingomonadaceae</taxon>
        <taxon>Parasphingorhabdus</taxon>
    </lineage>
</organism>
<dbReference type="PANTHER" id="PTHR30092">
    <property type="entry name" value="INNER MEMBRANE PROTEIN CRED"/>
    <property type="match status" value="1"/>
</dbReference>
<keyword evidence="1" id="KW-1133">Transmembrane helix</keyword>
<feature type="transmembrane region" description="Helical" evidence="1">
    <location>
        <begin position="416"/>
        <end position="434"/>
    </location>
</feature>
<feature type="transmembrane region" description="Helical" evidence="1">
    <location>
        <begin position="336"/>
        <end position="357"/>
    </location>
</feature>
<dbReference type="RefSeq" id="WP_207988477.1">
    <property type="nucleotide sequence ID" value="NZ_CP071794.1"/>
</dbReference>
<feature type="transmembrane region" description="Helical" evidence="1">
    <location>
        <begin position="364"/>
        <end position="382"/>
    </location>
</feature>
<dbReference type="NCBIfam" id="NF008712">
    <property type="entry name" value="PRK11715.1-1"/>
    <property type="match status" value="1"/>
</dbReference>
<name>A0ABX7T526_9SPHN</name>
<accession>A0ABX7T526</accession>
<evidence type="ECO:0000313" key="3">
    <source>
        <dbReference type="Proteomes" id="UP000663923"/>
    </source>
</evidence>
<feature type="transmembrane region" description="Helical" evidence="1">
    <location>
        <begin position="25"/>
        <end position="46"/>
    </location>
</feature>
<dbReference type="InterPro" id="IPR010364">
    <property type="entry name" value="Uncharacterised_IM_CreD"/>
</dbReference>
<dbReference type="PIRSF" id="PIRSF004548">
    <property type="entry name" value="CreD"/>
    <property type="match status" value="1"/>
</dbReference>
<sequence length="474" mass="51270">MTENAEPIQSPEQTAKPERSPGAKFLLVLLTGFLLAIPLFASWLLIYDRQNQSEQAERSIVTGWGGQQVFAGPKIVLPYRAKVQESVEQDGKTVTRTNVVTRELYISPEVMTFDSDIKTEVKSRSIYEVVIYNTNVTGSASFKLPEDFDRSGIDPADIDFARAEIRFGLSDARGLSADNKLTVDGQPLVLQPGKGLGETGNTGFFSWLDATALADGEMAIEFDVKFRGTESLTMVPDAGQTNWSVTSKWPHPSFTGGFLPDNEVTETGFTAKYGISNLALGSSLTSTQAGQQVFPQNSNRSFDSYGGGGAESASSVTVNLIQPVDLYDQVSRATKYGFLFIGFTFVAFLLFDLIGGVRISSVQYILVGVALVLFFILLLAFAEIIGFALAYVAASVATIGLITAYAASVLSSWRRASIIGGLLAALYGVIYILLSLEAYSLLIGSLLIFAALAGVMFVTRRLDWSRSLQKTNAT</sequence>
<dbReference type="Proteomes" id="UP000663923">
    <property type="component" value="Chromosome"/>
</dbReference>
<feature type="transmembrane region" description="Helical" evidence="1">
    <location>
        <begin position="388"/>
        <end position="409"/>
    </location>
</feature>
<keyword evidence="1" id="KW-0812">Transmembrane</keyword>
<evidence type="ECO:0000313" key="2">
    <source>
        <dbReference type="EMBL" id="QTD56641.1"/>
    </source>
</evidence>
<feature type="transmembrane region" description="Helical" evidence="1">
    <location>
        <begin position="440"/>
        <end position="459"/>
    </location>
</feature>
<keyword evidence="1" id="KW-0472">Membrane</keyword>
<evidence type="ECO:0000256" key="1">
    <source>
        <dbReference type="SAM" id="Phobius"/>
    </source>
</evidence>
<dbReference type="Pfam" id="PF06123">
    <property type="entry name" value="CreD"/>
    <property type="match status" value="1"/>
</dbReference>
<proteinExistence type="predicted"/>
<protein>
    <submittedName>
        <fullName evidence="2">Cell envelope integrity protein CreD</fullName>
    </submittedName>
</protein>
<dbReference type="EMBL" id="CP071794">
    <property type="protein sequence ID" value="QTD56641.1"/>
    <property type="molecule type" value="Genomic_DNA"/>
</dbReference>